<dbReference type="GO" id="GO:0005739">
    <property type="term" value="C:mitochondrion"/>
    <property type="evidence" value="ECO:0007669"/>
    <property type="project" value="TreeGrafter"/>
</dbReference>
<dbReference type="FunFam" id="1.20.120.310:FF:000002">
    <property type="entry name" value="Sulfhydryl oxidase"/>
    <property type="match status" value="1"/>
</dbReference>
<evidence type="ECO:0000256" key="5">
    <source>
        <dbReference type="ARBA" id="ARBA00023002"/>
    </source>
</evidence>
<dbReference type="InterPro" id="IPR017905">
    <property type="entry name" value="ERV/ALR_sulphydryl_oxidase"/>
</dbReference>
<reference evidence="8 9" key="1">
    <citation type="journal article" date="2021" name="DNA Res.">
        <title>Genome analysis of Candida subhashii reveals its hybrid nature and dual mitochondrial genome conformations.</title>
        <authorList>
            <person name="Mixao V."/>
            <person name="Hegedusova E."/>
            <person name="Saus E."/>
            <person name="Pryszcz L.P."/>
            <person name="Cillingova A."/>
            <person name="Nosek J."/>
            <person name="Gabaldon T."/>
        </authorList>
    </citation>
    <scope>NUCLEOTIDE SEQUENCE [LARGE SCALE GENOMIC DNA]</scope>
    <source>
        <strain evidence="8 9">CBS 10753</strain>
    </source>
</reference>
<comment type="cofactor">
    <cofactor evidence="1">
        <name>FAD</name>
        <dbReference type="ChEBI" id="CHEBI:57692"/>
    </cofactor>
</comment>
<evidence type="ECO:0000256" key="2">
    <source>
        <dbReference type="ARBA" id="ARBA00012512"/>
    </source>
</evidence>
<dbReference type="OrthoDB" id="59470at2759"/>
<gene>
    <name evidence="8" type="ORF">J8A68_003114</name>
</gene>
<evidence type="ECO:0000313" key="9">
    <source>
        <dbReference type="Proteomes" id="UP000694255"/>
    </source>
</evidence>
<dbReference type="Proteomes" id="UP000694255">
    <property type="component" value="Unassembled WGS sequence"/>
</dbReference>
<dbReference type="GO" id="GO:0016971">
    <property type="term" value="F:flavin-dependent sulfhydryl oxidase activity"/>
    <property type="evidence" value="ECO:0007669"/>
    <property type="project" value="InterPro"/>
</dbReference>
<evidence type="ECO:0000313" key="8">
    <source>
        <dbReference type="EMBL" id="KAG7663366.1"/>
    </source>
</evidence>
<feature type="domain" description="ERV/ALR sulfhydryl oxidase" evidence="7">
    <location>
        <begin position="61"/>
        <end position="161"/>
    </location>
</feature>
<dbReference type="Pfam" id="PF04777">
    <property type="entry name" value="Evr1_Alr"/>
    <property type="match status" value="1"/>
</dbReference>
<sequence length="200" mass="22351">MTSTPTDKSLGSNKPITLQKDSSMVVLSVPQSNSAADSELASDVTADNKYTETPFMPKMGNATLRAELGRASWKLFHTVLARYPDNPTENERETLNTYLYLFAQVYPCGDCARHFIKLLEKYPPQTGSRKTAALWGCDVHNKVNKVLKKPEYDCTKILENYDCGCGTDETEKDYTLGNQSMEHLRGISIDEKEEEPQLGG</sequence>
<dbReference type="EMBL" id="JAGSYN010000139">
    <property type="protein sequence ID" value="KAG7663366.1"/>
    <property type="molecule type" value="Genomic_DNA"/>
</dbReference>
<keyword evidence="5" id="KW-0560">Oxidoreductase</keyword>
<name>A0A8J5QF61_9ASCO</name>
<evidence type="ECO:0000259" key="7">
    <source>
        <dbReference type="PROSITE" id="PS51324"/>
    </source>
</evidence>
<proteinExistence type="predicted"/>
<dbReference type="EC" id="1.8.3.2" evidence="2"/>
<keyword evidence="6" id="KW-1015">Disulfide bond</keyword>
<evidence type="ECO:0000256" key="6">
    <source>
        <dbReference type="ARBA" id="ARBA00023157"/>
    </source>
</evidence>
<comment type="caution">
    <text evidence="8">The sequence shown here is derived from an EMBL/GenBank/DDBJ whole genome shotgun (WGS) entry which is preliminary data.</text>
</comment>
<dbReference type="GeneID" id="73469915"/>
<evidence type="ECO:0000256" key="3">
    <source>
        <dbReference type="ARBA" id="ARBA00022630"/>
    </source>
</evidence>
<keyword evidence="4" id="KW-0274">FAD</keyword>
<evidence type="ECO:0000256" key="4">
    <source>
        <dbReference type="ARBA" id="ARBA00022827"/>
    </source>
</evidence>
<dbReference type="PANTHER" id="PTHR12645">
    <property type="entry name" value="ALR/ERV"/>
    <property type="match status" value="1"/>
</dbReference>
<accession>A0A8J5QF61</accession>
<dbReference type="RefSeq" id="XP_049263598.1">
    <property type="nucleotide sequence ID" value="XM_049406935.1"/>
</dbReference>
<keyword evidence="3" id="KW-0285">Flavoprotein</keyword>
<organism evidence="8 9">
    <name type="scientific">[Candida] subhashii</name>
    <dbReference type="NCBI Taxonomy" id="561895"/>
    <lineage>
        <taxon>Eukaryota</taxon>
        <taxon>Fungi</taxon>
        <taxon>Dikarya</taxon>
        <taxon>Ascomycota</taxon>
        <taxon>Saccharomycotina</taxon>
        <taxon>Pichiomycetes</taxon>
        <taxon>Debaryomycetaceae</taxon>
        <taxon>Spathaspora</taxon>
    </lineage>
</organism>
<evidence type="ECO:0000256" key="1">
    <source>
        <dbReference type="ARBA" id="ARBA00001974"/>
    </source>
</evidence>
<dbReference type="AlphaFoldDB" id="A0A8J5QF61"/>
<dbReference type="GO" id="GO:0050660">
    <property type="term" value="F:flavin adenine dinucleotide binding"/>
    <property type="evidence" value="ECO:0007669"/>
    <property type="project" value="TreeGrafter"/>
</dbReference>
<dbReference type="PROSITE" id="PS51324">
    <property type="entry name" value="ERV_ALR"/>
    <property type="match status" value="1"/>
</dbReference>
<dbReference type="PANTHER" id="PTHR12645:SF1">
    <property type="entry name" value="FAD-LINKED SULFHYDRYL OXIDASE ERV2"/>
    <property type="match status" value="1"/>
</dbReference>
<dbReference type="InterPro" id="IPR039799">
    <property type="entry name" value="ALR/ERV"/>
</dbReference>
<keyword evidence="9" id="KW-1185">Reference proteome</keyword>
<protein>
    <recommendedName>
        <fullName evidence="2">thiol oxidase</fullName>
        <ecNumber evidence="2">1.8.3.2</ecNumber>
    </recommendedName>
</protein>